<reference evidence="7" key="1">
    <citation type="submission" date="2024-02" db="EMBL/GenBank/DDBJ databases">
        <authorList>
            <consortium name="ELIXIR-Norway"/>
            <consortium name="Elixir Norway"/>
        </authorList>
    </citation>
    <scope>NUCLEOTIDE SEQUENCE</scope>
</reference>
<evidence type="ECO:0000256" key="2">
    <source>
        <dbReference type="ARBA" id="ARBA00022771"/>
    </source>
</evidence>
<evidence type="ECO:0000313" key="8">
    <source>
        <dbReference type="Proteomes" id="UP001497512"/>
    </source>
</evidence>
<dbReference type="InterPro" id="IPR019786">
    <property type="entry name" value="Zinc_finger_PHD-type_CS"/>
</dbReference>
<dbReference type="InterPro" id="IPR001965">
    <property type="entry name" value="Znf_PHD"/>
</dbReference>
<name>A0ABP0TV67_9BRYO</name>
<dbReference type="Pfam" id="PF00628">
    <property type="entry name" value="PHD"/>
    <property type="match status" value="1"/>
</dbReference>
<dbReference type="InterPro" id="IPR001025">
    <property type="entry name" value="BAH_dom"/>
</dbReference>
<dbReference type="InterPro" id="IPR019787">
    <property type="entry name" value="Znf_PHD-finger"/>
</dbReference>
<evidence type="ECO:0000259" key="5">
    <source>
        <dbReference type="PROSITE" id="PS50016"/>
    </source>
</evidence>
<proteinExistence type="predicted"/>
<accession>A0ABP0TV67</accession>
<dbReference type="InterPro" id="IPR011011">
    <property type="entry name" value="Znf_FYVE_PHD"/>
</dbReference>
<evidence type="ECO:0000259" key="6">
    <source>
        <dbReference type="PROSITE" id="PS51038"/>
    </source>
</evidence>
<keyword evidence="1" id="KW-0479">Metal-binding</keyword>
<feature type="domain" description="BAH" evidence="6">
    <location>
        <begin position="21"/>
        <end position="136"/>
    </location>
</feature>
<dbReference type="PROSITE" id="PS51038">
    <property type="entry name" value="BAH"/>
    <property type="match status" value="1"/>
</dbReference>
<gene>
    <name evidence="7" type="ORF">CSSPTR1EN2_LOCUS8071</name>
</gene>
<organism evidence="7 8">
    <name type="scientific">Sphagnum troendelagicum</name>
    <dbReference type="NCBI Taxonomy" id="128251"/>
    <lineage>
        <taxon>Eukaryota</taxon>
        <taxon>Viridiplantae</taxon>
        <taxon>Streptophyta</taxon>
        <taxon>Embryophyta</taxon>
        <taxon>Bryophyta</taxon>
        <taxon>Sphagnophytina</taxon>
        <taxon>Sphagnopsida</taxon>
        <taxon>Sphagnales</taxon>
        <taxon>Sphagnaceae</taxon>
        <taxon>Sphagnum</taxon>
    </lineage>
</organism>
<dbReference type="PANTHER" id="PTHR46364">
    <property type="entry name" value="OS08G0421900 PROTEIN"/>
    <property type="match status" value="1"/>
</dbReference>
<dbReference type="PROSITE" id="PS50016">
    <property type="entry name" value="ZF_PHD_2"/>
    <property type="match status" value="1"/>
</dbReference>
<dbReference type="InterPro" id="IPR013083">
    <property type="entry name" value="Znf_RING/FYVE/PHD"/>
</dbReference>
<keyword evidence="8" id="KW-1185">Reference proteome</keyword>
<keyword evidence="3" id="KW-0862">Zinc</keyword>
<keyword evidence="2 4" id="KW-0863">Zinc-finger</keyword>
<evidence type="ECO:0000256" key="3">
    <source>
        <dbReference type="ARBA" id="ARBA00022833"/>
    </source>
</evidence>
<protein>
    <submittedName>
        <fullName evidence="7">Uncharacterized protein</fullName>
    </submittedName>
</protein>
<dbReference type="Gene3D" id="3.30.40.10">
    <property type="entry name" value="Zinc/RING finger domain, C3HC4 (zinc finger)"/>
    <property type="match status" value="1"/>
</dbReference>
<evidence type="ECO:0000313" key="7">
    <source>
        <dbReference type="EMBL" id="CAK9205883.1"/>
    </source>
</evidence>
<evidence type="ECO:0000256" key="4">
    <source>
        <dbReference type="PROSITE-ProRule" id="PRU00146"/>
    </source>
</evidence>
<dbReference type="PROSITE" id="PS01359">
    <property type="entry name" value="ZF_PHD_1"/>
    <property type="match status" value="1"/>
</dbReference>
<dbReference type="SUPFAM" id="SSF57903">
    <property type="entry name" value="FYVE/PHD zinc finger"/>
    <property type="match status" value="1"/>
</dbReference>
<dbReference type="InterPro" id="IPR043151">
    <property type="entry name" value="BAH_sf"/>
</dbReference>
<dbReference type="SMART" id="SM00439">
    <property type="entry name" value="BAH"/>
    <property type="match status" value="1"/>
</dbReference>
<feature type="domain" description="PHD-type" evidence="5">
    <location>
        <begin position="138"/>
        <end position="189"/>
    </location>
</feature>
<dbReference type="SMART" id="SM00249">
    <property type="entry name" value="PHD"/>
    <property type="match status" value="1"/>
</dbReference>
<dbReference type="Proteomes" id="UP001497512">
    <property type="component" value="Chromosome 15"/>
</dbReference>
<dbReference type="EMBL" id="OZ019907">
    <property type="protein sequence ID" value="CAK9205883.1"/>
    <property type="molecule type" value="Genomic_DNA"/>
</dbReference>
<sequence length="202" mass="23144">MTKAKSAKKVLDSFLVKGTDKSVRVGDTVLMRAEDSEKPPYVAKIEKIEADSRNNIKLRVRWYYRPEESKCGRRPFHGARELFLSDHYDIQSADTIEGTCTVHTFRNYIKLETVRADDFFCRFEYQAANGDFTPDRVAVYCICGLPYNPDNLMIQCEACKDWFHGHCVNLSTEQVITTEKYMCTGCSNTPENNRNKGIAPDT</sequence>
<evidence type="ECO:0000256" key="1">
    <source>
        <dbReference type="ARBA" id="ARBA00022723"/>
    </source>
</evidence>
<dbReference type="Pfam" id="PF01426">
    <property type="entry name" value="BAH"/>
    <property type="match status" value="1"/>
</dbReference>
<dbReference type="Gene3D" id="2.30.30.490">
    <property type="match status" value="1"/>
</dbReference>